<feature type="signal peptide" evidence="2">
    <location>
        <begin position="1"/>
        <end position="21"/>
    </location>
</feature>
<reference evidence="4" key="1">
    <citation type="journal article" date="2023" name="Mol. Phylogenet. Evol.">
        <title>Genome-scale phylogeny and comparative genomics of the fungal order Sordariales.</title>
        <authorList>
            <person name="Hensen N."/>
            <person name="Bonometti L."/>
            <person name="Westerberg I."/>
            <person name="Brannstrom I.O."/>
            <person name="Guillou S."/>
            <person name="Cros-Aarteil S."/>
            <person name="Calhoun S."/>
            <person name="Haridas S."/>
            <person name="Kuo A."/>
            <person name="Mondo S."/>
            <person name="Pangilinan J."/>
            <person name="Riley R."/>
            <person name="LaButti K."/>
            <person name="Andreopoulos B."/>
            <person name="Lipzen A."/>
            <person name="Chen C."/>
            <person name="Yan M."/>
            <person name="Daum C."/>
            <person name="Ng V."/>
            <person name="Clum A."/>
            <person name="Steindorff A."/>
            <person name="Ohm R.A."/>
            <person name="Martin F."/>
            <person name="Silar P."/>
            <person name="Natvig D.O."/>
            <person name="Lalanne C."/>
            <person name="Gautier V."/>
            <person name="Ament-Velasquez S.L."/>
            <person name="Kruys A."/>
            <person name="Hutchinson M.I."/>
            <person name="Powell A.J."/>
            <person name="Barry K."/>
            <person name="Miller A.N."/>
            <person name="Grigoriev I.V."/>
            <person name="Debuchy R."/>
            <person name="Gladieux P."/>
            <person name="Hiltunen Thoren M."/>
            <person name="Johannesson H."/>
        </authorList>
    </citation>
    <scope>NUCLEOTIDE SEQUENCE</scope>
    <source>
        <strain evidence="4">CBS 314.62</strain>
    </source>
</reference>
<evidence type="ECO:0000313" key="4">
    <source>
        <dbReference type="EMBL" id="KAK3681295.1"/>
    </source>
</evidence>
<keyword evidence="5" id="KW-1185">Reference proteome</keyword>
<accession>A0AAE1C7B5</accession>
<dbReference type="AlphaFoldDB" id="A0AAE1C7B5"/>
<feature type="non-terminal residue" evidence="4">
    <location>
        <position position="589"/>
    </location>
</feature>
<evidence type="ECO:0000256" key="1">
    <source>
        <dbReference type="SAM" id="MobiDB-lite"/>
    </source>
</evidence>
<comment type="caution">
    <text evidence="4">The sequence shown here is derived from an EMBL/GenBank/DDBJ whole genome shotgun (WGS) entry which is preliminary data.</text>
</comment>
<feature type="region of interest" description="Disordered" evidence="1">
    <location>
        <begin position="227"/>
        <end position="262"/>
    </location>
</feature>
<evidence type="ECO:0000313" key="5">
    <source>
        <dbReference type="Proteomes" id="UP001270362"/>
    </source>
</evidence>
<evidence type="ECO:0000259" key="3">
    <source>
        <dbReference type="Pfam" id="PF01425"/>
    </source>
</evidence>
<feature type="compositionally biased region" description="Polar residues" evidence="1">
    <location>
        <begin position="227"/>
        <end position="237"/>
    </location>
</feature>
<gene>
    <name evidence="4" type="ORF">B0T22DRAFT_473158</name>
</gene>
<feature type="domain" description="Amidase" evidence="3">
    <location>
        <begin position="85"/>
        <end position="144"/>
    </location>
</feature>
<dbReference type="PANTHER" id="PTHR11895">
    <property type="entry name" value="TRANSAMIDASE"/>
    <property type="match status" value="1"/>
</dbReference>
<dbReference type="EMBL" id="JAULSO010000007">
    <property type="protein sequence ID" value="KAK3681295.1"/>
    <property type="molecule type" value="Genomic_DNA"/>
</dbReference>
<feature type="domain" description="Amidase" evidence="3">
    <location>
        <begin position="223"/>
        <end position="532"/>
    </location>
</feature>
<dbReference type="InterPro" id="IPR023631">
    <property type="entry name" value="Amidase_dom"/>
</dbReference>
<feature type="chain" id="PRO_5042015931" evidence="2">
    <location>
        <begin position="22"/>
        <end position="589"/>
    </location>
</feature>
<reference evidence="4" key="2">
    <citation type="submission" date="2023-06" db="EMBL/GenBank/DDBJ databases">
        <authorList>
            <consortium name="Lawrence Berkeley National Laboratory"/>
            <person name="Haridas S."/>
            <person name="Hensen N."/>
            <person name="Bonometti L."/>
            <person name="Westerberg I."/>
            <person name="Brannstrom I.O."/>
            <person name="Guillou S."/>
            <person name="Cros-Aarteil S."/>
            <person name="Calhoun S."/>
            <person name="Kuo A."/>
            <person name="Mondo S."/>
            <person name="Pangilinan J."/>
            <person name="Riley R."/>
            <person name="Labutti K."/>
            <person name="Andreopoulos B."/>
            <person name="Lipzen A."/>
            <person name="Chen C."/>
            <person name="Yanf M."/>
            <person name="Daum C."/>
            <person name="Ng V."/>
            <person name="Clum A."/>
            <person name="Steindorff A."/>
            <person name="Ohm R."/>
            <person name="Martin F."/>
            <person name="Silar P."/>
            <person name="Natvig D."/>
            <person name="Lalanne C."/>
            <person name="Gautier V."/>
            <person name="Ament-Velasquez S.L."/>
            <person name="Kruys A."/>
            <person name="Hutchinson M.I."/>
            <person name="Powell A.J."/>
            <person name="Barry K."/>
            <person name="Miller A.N."/>
            <person name="Grigoriev I.V."/>
            <person name="Debuchy R."/>
            <person name="Gladieux P."/>
            <person name="Thoren M.H."/>
            <person name="Johannesson H."/>
        </authorList>
    </citation>
    <scope>NUCLEOTIDE SEQUENCE</scope>
    <source>
        <strain evidence="4">CBS 314.62</strain>
    </source>
</reference>
<protein>
    <submittedName>
        <fullName evidence="4">Amidase signature domain-containing protein</fullName>
    </submittedName>
</protein>
<name>A0AAE1C7B5_9PEZI</name>
<sequence>MLPRMRSWIYAIFTFLFGSLADRLLHVASELPLYNPVSIWRSSTSDTAGPSPLTMPLAPRPPYRLSAIQVRDLLRNNTLTVEEYARSLLGRIKERDDVVKAWIYLDPAYVLRQAQALDQVPHDQRGPLHGVAIAIKDVMNTKGTGHSAIHLGLCIAICHCSRVLMLQICPPSSALRCTKDTGRVLTHLRLPFYELPGPLSLVCLLTSLSGCTSSVISSNLEHPIGKTTTTEFTVTNSGGAGSGPETTNPHDPNRTPGGSSCGSAAAVADYQVPISLGAQTGGSIIRPASFTGVFALKPTHNSISPEGQKTFSPNFDTVGFFARTIEDLQLVADVFALKDDEPPQDIPLNQTTVAMIKTPMWDSAGPGTVAAMKHARAVLERSGVMVEEVSFPTEIGDLETLQKMQMALMYREAQVAFLREYRINKTSLAPEICRLVENSSNFTNREALRASDKYAGLRPVFDELAARYSAIITPSVIDEAPLGLENMGSAVFNTFWTGLHMPVINIPAFSGAHGMPIGLSFVAGRLRDQHLLHIGKALSGPLMAGGGWKTINDNNGSEADSEPVEIIGDQKSHPTDAIDNPLPSAVVVL</sequence>
<keyword evidence="2" id="KW-0732">Signal</keyword>
<dbReference type="SUPFAM" id="SSF75304">
    <property type="entry name" value="Amidase signature (AS) enzymes"/>
    <property type="match status" value="2"/>
</dbReference>
<proteinExistence type="predicted"/>
<dbReference type="InterPro" id="IPR036928">
    <property type="entry name" value="AS_sf"/>
</dbReference>
<dbReference type="InterPro" id="IPR000120">
    <property type="entry name" value="Amidase"/>
</dbReference>
<dbReference type="GO" id="GO:0003824">
    <property type="term" value="F:catalytic activity"/>
    <property type="evidence" value="ECO:0007669"/>
    <property type="project" value="InterPro"/>
</dbReference>
<dbReference type="PANTHER" id="PTHR11895:SF7">
    <property type="entry name" value="GLUTAMYL-TRNA(GLN) AMIDOTRANSFERASE SUBUNIT A, MITOCHONDRIAL"/>
    <property type="match status" value="1"/>
</dbReference>
<dbReference type="Gene3D" id="3.90.1300.10">
    <property type="entry name" value="Amidase signature (AS) domain"/>
    <property type="match status" value="2"/>
</dbReference>
<dbReference type="Proteomes" id="UP001270362">
    <property type="component" value="Unassembled WGS sequence"/>
</dbReference>
<dbReference type="Pfam" id="PF01425">
    <property type="entry name" value="Amidase"/>
    <property type="match status" value="2"/>
</dbReference>
<evidence type="ECO:0000256" key="2">
    <source>
        <dbReference type="SAM" id="SignalP"/>
    </source>
</evidence>
<organism evidence="4 5">
    <name type="scientific">Podospora appendiculata</name>
    <dbReference type="NCBI Taxonomy" id="314037"/>
    <lineage>
        <taxon>Eukaryota</taxon>
        <taxon>Fungi</taxon>
        <taxon>Dikarya</taxon>
        <taxon>Ascomycota</taxon>
        <taxon>Pezizomycotina</taxon>
        <taxon>Sordariomycetes</taxon>
        <taxon>Sordariomycetidae</taxon>
        <taxon>Sordariales</taxon>
        <taxon>Podosporaceae</taxon>
        <taxon>Podospora</taxon>
    </lineage>
</organism>